<reference evidence="2 3" key="1">
    <citation type="submission" date="2024-03" db="EMBL/GenBank/DDBJ databases">
        <title>Whole genomes of four grape xylem sap localized bacterial endophytes.</title>
        <authorList>
            <person name="Kumar G."/>
            <person name="Savka M.A."/>
        </authorList>
    </citation>
    <scope>NUCLEOTIDE SEQUENCE [LARGE SCALE GENOMIC DNA]</scope>
    <source>
        <strain evidence="2 3">RIT_GXS8</strain>
    </source>
</reference>
<dbReference type="RefSeq" id="WP_340196852.1">
    <property type="nucleotide sequence ID" value="NZ_JBBKAP010000049.1"/>
</dbReference>
<accession>A0ABU8YB89</accession>
<evidence type="ECO:0000313" key="3">
    <source>
        <dbReference type="Proteomes" id="UP001370299"/>
    </source>
</evidence>
<protein>
    <submittedName>
        <fullName evidence="2">GIY-YIG nuclease family protein</fullName>
    </submittedName>
</protein>
<keyword evidence="3" id="KW-1185">Reference proteome</keyword>
<dbReference type="Pfam" id="PF13455">
    <property type="entry name" value="MUG113"/>
    <property type="match status" value="1"/>
</dbReference>
<comment type="caution">
    <text evidence="2">The sequence shown here is derived from an EMBL/GenBank/DDBJ whole genome shotgun (WGS) entry which is preliminary data.</text>
</comment>
<dbReference type="InterPro" id="IPR018306">
    <property type="entry name" value="Phage_T5_Orf172_DNA-bd"/>
</dbReference>
<sequence>MVTSSCCVPGCAGTAADALAGVTLCATHVTLVTEFAAEHVGVEDALPGPCAVCGSRIGVRFPSGFVCARCEWRWGDVPDGDLAPPRVDVVYYLRMRDDFGDRVKIGTTTNPRQRLAAIPHQDLLAFERGDRSLERRRHTQFAATRYPGTEWFRATPELLAHIDAVAAGVEDPWDLHARWTSEALALRG</sequence>
<evidence type="ECO:0000313" key="2">
    <source>
        <dbReference type="EMBL" id="MEK0170750.1"/>
    </source>
</evidence>
<organism evidence="2 3">
    <name type="scientific">Curtobacterium citreum</name>
    <dbReference type="NCBI Taxonomy" id="2036"/>
    <lineage>
        <taxon>Bacteria</taxon>
        <taxon>Bacillati</taxon>
        <taxon>Actinomycetota</taxon>
        <taxon>Actinomycetes</taxon>
        <taxon>Micrococcales</taxon>
        <taxon>Microbacteriaceae</taxon>
        <taxon>Curtobacterium</taxon>
    </lineage>
</organism>
<dbReference type="EMBL" id="JBBLYY010000030">
    <property type="protein sequence ID" value="MEK0170750.1"/>
    <property type="molecule type" value="Genomic_DNA"/>
</dbReference>
<feature type="domain" description="Bacteriophage T5 Orf172 DNA-binding" evidence="1">
    <location>
        <begin position="97"/>
        <end position="165"/>
    </location>
</feature>
<dbReference type="SMART" id="SM00974">
    <property type="entry name" value="T5orf172"/>
    <property type="match status" value="1"/>
</dbReference>
<name>A0ABU8YB89_9MICO</name>
<dbReference type="Proteomes" id="UP001370299">
    <property type="component" value="Unassembled WGS sequence"/>
</dbReference>
<proteinExistence type="predicted"/>
<gene>
    <name evidence="2" type="ORF">WMN62_04640</name>
</gene>
<evidence type="ECO:0000259" key="1">
    <source>
        <dbReference type="SMART" id="SM00974"/>
    </source>
</evidence>